<evidence type="ECO:0000313" key="15">
    <source>
        <dbReference type="Proteomes" id="UP001497525"/>
    </source>
</evidence>
<comment type="subcellular location">
    <subcellularLocation>
        <location evidence="1">Membrane</location>
        <topology evidence="1">Single-pass type I membrane protein</topology>
    </subcellularLocation>
</comment>
<dbReference type="Proteomes" id="UP001497525">
    <property type="component" value="Unassembled WGS sequence"/>
</dbReference>
<keyword evidence="3" id="KW-0808">Transferase</keyword>
<organism evidence="14 15">
    <name type="scientific">Calicophoron daubneyi</name>
    <name type="common">Rumen fluke</name>
    <name type="synonym">Paramphistomum daubneyi</name>
    <dbReference type="NCBI Taxonomy" id="300641"/>
    <lineage>
        <taxon>Eukaryota</taxon>
        <taxon>Metazoa</taxon>
        <taxon>Spiralia</taxon>
        <taxon>Lophotrochozoa</taxon>
        <taxon>Platyhelminthes</taxon>
        <taxon>Trematoda</taxon>
        <taxon>Digenea</taxon>
        <taxon>Plagiorchiida</taxon>
        <taxon>Pronocephalata</taxon>
        <taxon>Paramphistomoidea</taxon>
        <taxon>Paramphistomidae</taxon>
        <taxon>Calicophoron</taxon>
    </lineage>
</organism>
<evidence type="ECO:0000256" key="4">
    <source>
        <dbReference type="ARBA" id="ARBA00022692"/>
    </source>
</evidence>
<keyword evidence="6" id="KW-0677">Repeat</keyword>
<dbReference type="Gene3D" id="1.10.510.10">
    <property type="entry name" value="Transferase(Phosphotransferase) domain 1"/>
    <property type="match status" value="1"/>
</dbReference>
<keyword evidence="7" id="KW-0547">Nucleotide-binding</keyword>
<sequence>MEFMAYGDLASYLRRLGDNGQGSVQPNQCYLWATQIADGMAYLAAKKYAHRDLAARNCLVDSRLIVKIGDFGLCRSVCERNYYRKAGHGRLPVRWMAPESLQTACFTNQSDVWSYGVVLWEIATMASLPYQGMSHEEVIDFVLSGNTLLTNGAPVNCPKLLLSLMSHCWKYEPAKRPTFLALSCLLSPRFCDADFRLRSFFYTGEKCYNHPENARILKAPVLLLKSGDHSDSHPEDEDQSFIGLLDSVSWNAEDVLEQFADSSGSTSITFGHPGHMFIPECEHSSEVLHTVPANSADINYCSQIDPTGVEVTSSKNDDCVTSFDCLRYEEQAPVQIHLVNVESTDD</sequence>
<evidence type="ECO:0000256" key="1">
    <source>
        <dbReference type="ARBA" id="ARBA00004479"/>
    </source>
</evidence>
<keyword evidence="9" id="KW-0067">ATP-binding</keyword>
<comment type="caution">
    <text evidence="14">The sequence shown here is derived from an EMBL/GenBank/DDBJ whole genome shotgun (WGS) entry which is preliminary data.</text>
</comment>
<keyword evidence="8" id="KW-0418">Kinase</keyword>
<feature type="domain" description="Protein kinase" evidence="13">
    <location>
        <begin position="1"/>
        <end position="190"/>
    </location>
</feature>
<dbReference type="PROSITE" id="PS50011">
    <property type="entry name" value="PROTEIN_KINASE_DOM"/>
    <property type="match status" value="1"/>
</dbReference>
<keyword evidence="5" id="KW-0732">Signal</keyword>
<evidence type="ECO:0000256" key="9">
    <source>
        <dbReference type="ARBA" id="ARBA00022840"/>
    </source>
</evidence>
<dbReference type="GO" id="GO:0043235">
    <property type="term" value="C:receptor complex"/>
    <property type="evidence" value="ECO:0007669"/>
    <property type="project" value="TreeGrafter"/>
</dbReference>
<keyword evidence="4" id="KW-0812">Transmembrane</keyword>
<evidence type="ECO:0000256" key="5">
    <source>
        <dbReference type="ARBA" id="ARBA00022729"/>
    </source>
</evidence>
<name>A0AAV2TF96_CALDB</name>
<accession>A0AAV2TF96</accession>
<dbReference type="InterPro" id="IPR011009">
    <property type="entry name" value="Kinase-like_dom_sf"/>
</dbReference>
<evidence type="ECO:0000259" key="13">
    <source>
        <dbReference type="PROSITE" id="PS50011"/>
    </source>
</evidence>
<keyword evidence="12" id="KW-0829">Tyrosine-protein kinase</keyword>
<keyword evidence="2" id="KW-0597">Phosphoprotein</keyword>
<dbReference type="SMART" id="SM00219">
    <property type="entry name" value="TyrKc"/>
    <property type="match status" value="1"/>
</dbReference>
<dbReference type="SUPFAM" id="SSF56112">
    <property type="entry name" value="Protein kinase-like (PK-like)"/>
    <property type="match status" value="1"/>
</dbReference>
<dbReference type="PRINTS" id="PR00109">
    <property type="entry name" value="TYRKINASE"/>
</dbReference>
<dbReference type="PANTHER" id="PTHR24416:SF525">
    <property type="entry name" value="INSULIN-LIKE RECEPTOR"/>
    <property type="match status" value="1"/>
</dbReference>
<evidence type="ECO:0000256" key="6">
    <source>
        <dbReference type="ARBA" id="ARBA00022737"/>
    </source>
</evidence>
<dbReference type="InterPro" id="IPR000719">
    <property type="entry name" value="Prot_kinase_dom"/>
</dbReference>
<dbReference type="Pfam" id="PF07714">
    <property type="entry name" value="PK_Tyr_Ser-Thr"/>
    <property type="match status" value="1"/>
</dbReference>
<dbReference type="GO" id="GO:0005524">
    <property type="term" value="F:ATP binding"/>
    <property type="evidence" value="ECO:0007669"/>
    <property type="project" value="UniProtKB-KW"/>
</dbReference>
<dbReference type="GO" id="GO:0007169">
    <property type="term" value="P:cell surface receptor protein tyrosine kinase signaling pathway"/>
    <property type="evidence" value="ECO:0007669"/>
    <property type="project" value="TreeGrafter"/>
</dbReference>
<evidence type="ECO:0000256" key="11">
    <source>
        <dbReference type="ARBA" id="ARBA00023136"/>
    </source>
</evidence>
<dbReference type="AlphaFoldDB" id="A0AAV2TF96"/>
<dbReference type="GO" id="GO:0005886">
    <property type="term" value="C:plasma membrane"/>
    <property type="evidence" value="ECO:0007669"/>
    <property type="project" value="TreeGrafter"/>
</dbReference>
<proteinExistence type="predicted"/>
<dbReference type="InterPro" id="IPR001245">
    <property type="entry name" value="Ser-Thr/Tyr_kinase_cat_dom"/>
</dbReference>
<dbReference type="GO" id="GO:0004714">
    <property type="term" value="F:transmembrane receptor protein tyrosine kinase activity"/>
    <property type="evidence" value="ECO:0007669"/>
    <property type="project" value="TreeGrafter"/>
</dbReference>
<dbReference type="InterPro" id="IPR050122">
    <property type="entry name" value="RTK"/>
</dbReference>
<dbReference type="FunFam" id="1.10.510.10:FF:000554">
    <property type="entry name" value="Predicted protein"/>
    <property type="match status" value="1"/>
</dbReference>
<evidence type="ECO:0000256" key="10">
    <source>
        <dbReference type="ARBA" id="ARBA00022989"/>
    </source>
</evidence>
<reference evidence="14" key="1">
    <citation type="submission" date="2024-06" db="EMBL/GenBank/DDBJ databases">
        <authorList>
            <person name="Liu X."/>
            <person name="Lenzi L."/>
            <person name="Haldenby T S."/>
            <person name="Uol C."/>
        </authorList>
    </citation>
    <scope>NUCLEOTIDE SEQUENCE</scope>
</reference>
<dbReference type="PANTHER" id="PTHR24416">
    <property type="entry name" value="TYROSINE-PROTEIN KINASE RECEPTOR"/>
    <property type="match status" value="1"/>
</dbReference>
<evidence type="ECO:0000256" key="3">
    <source>
        <dbReference type="ARBA" id="ARBA00022679"/>
    </source>
</evidence>
<evidence type="ECO:0000256" key="7">
    <source>
        <dbReference type="ARBA" id="ARBA00022741"/>
    </source>
</evidence>
<dbReference type="InterPro" id="IPR020635">
    <property type="entry name" value="Tyr_kinase_cat_dom"/>
</dbReference>
<protein>
    <recommendedName>
        <fullName evidence="13">Protein kinase domain-containing protein</fullName>
    </recommendedName>
</protein>
<evidence type="ECO:0000256" key="2">
    <source>
        <dbReference type="ARBA" id="ARBA00022553"/>
    </source>
</evidence>
<evidence type="ECO:0000256" key="8">
    <source>
        <dbReference type="ARBA" id="ARBA00022777"/>
    </source>
</evidence>
<evidence type="ECO:0000256" key="12">
    <source>
        <dbReference type="ARBA" id="ARBA00023137"/>
    </source>
</evidence>
<keyword evidence="11" id="KW-0472">Membrane</keyword>
<keyword evidence="10" id="KW-1133">Transmembrane helix</keyword>
<gene>
    <name evidence="14" type="ORF">CDAUBV1_LOCUS9926</name>
</gene>
<evidence type="ECO:0000313" key="14">
    <source>
        <dbReference type="EMBL" id="CAL5135815.1"/>
    </source>
</evidence>
<dbReference type="EMBL" id="CAXLJL010000268">
    <property type="protein sequence ID" value="CAL5135815.1"/>
    <property type="molecule type" value="Genomic_DNA"/>
</dbReference>